<gene>
    <name evidence="4" type="ORF">SCABRO_01145</name>
</gene>
<proteinExistence type="predicted"/>
<name>A0A0B0EM87_9BACT</name>
<dbReference type="PROSITE" id="PS50110">
    <property type="entry name" value="RESPONSE_REGULATORY"/>
    <property type="match status" value="1"/>
</dbReference>
<evidence type="ECO:0000313" key="5">
    <source>
        <dbReference type="Proteomes" id="UP000030652"/>
    </source>
</evidence>
<dbReference type="PANTHER" id="PTHR44591">
    <property type="entry name" value="STRESS RESPONSE REGULATOR PROTEIN 1"/>
    <property type="match status" value="1"/>
</dbReference>
<reference evidence="4 5" key="1">
    <citation type="submission" date="2014-10" db="EMBL/GenBank/DDBJ databases">
        <title>Draft genome of anammox bacterium scalindua brodae, obtained using differential coverage binning of sequence data from two enrichment reactors.</title>
        <authorList>
            <person name="Speth D.R."/>
            <person name="Russ L."/>
            <person name="Kartal B."/>
            <person name="Op den Camp H.J."/>
            <person name="Dutilh B.E."/>
            <person name="Jetten M.S."/>
        </authorList>
    </citation>
    <scope>NUCLEOTIDE SEQUENCE [LARGE SCALE GENOMIC DNA]</scope>
    <source>
        <strain evidence="4">RU1</strain>
    </source>
</reference>
<dbReference type="eggNOG" id="COG0745">
    <property type="taxonomic scope" value="Bacteria"/>
</dbReference>
<evidence type="ECO:0000256" key="2">
    <source>
        <dbReference type="PROSITE-ProRule" id="PRU00169"/>
    </source>
</evidence>
<sequence length="125" mass="13888">MSKKKILVVDDEVNLTHSLRRILTATGIYEVREENRGSHAYESALEFQPDLIILDVMMPGIDGGAVAEKIQNDQHLKHIPIVFLTGIIEKQEVESTGSNISGHTFLAKPVKPGDLIRCIEKTLGR</sequence>
<evidence type="ECO:0000259" key="3">
    <source>
        <dbReference type="PROSITE" id="PS50110"/>
    </source>
</evidence>
<evidence type="ECO:0000256" key="1">
    <source>
        <dbReference type="ARBA" id="ARBA00022553"/>
    </source>
</evidence>
<dbReference type="InterPro" id="IPR011006">
    <property type="entry name" value="CheY-like_superfamily"/>
</dbReference>
<dbReference type="PANTHER" id="PTHR44591:SF3">
    <property type="entry name" value="RESPONSE REGULATORY DOMAIN-CONTAINING PROTEIN"/>
    <property type="match status" value="1"/>
</dbReference>
<dbReference type="GO" id="GO:0000160">
    <property type="term" value="P:phosphorelay signal transduction system"/>
    <property type="evidence" value="ECO:0007669"/>
    <property type="project" value="InterPro"/>
</dbReference>
<dbReference type="InterPro" id="IPR050595">
    <property type="entry name" value="Bact_response_regulator"/>
</dbReference>
<dbReference type="SUPFAM" id="SSF52172">
    <property type="entry name" value="CheY-like"/>
    <property type="match status" value="1"/>
</dbReference>
<feature type="domain" description="Response regulatory" evidence="3">
    <location>
        <begin position="5"/>
        <end position="123"/>
    </location>
</feature>
<dbReference type="Gene3D" id="3.40.50.2300">
    <property type="match status" value="1"/>
</dbReference>
<accession>A0A0B0EM87</accession>
<dbReference type="Pfam" id="PF00072">
    <property type="entry name" value="Response_reg"/>
    <property type="match status" value="1"/>
</dbReference>
<dbReference type="EMBL" id="JRYO01000072">
    <property type="protein sequence ID" value="KHE93126.1"/>
    <property type="molecule type" value="Genomic_DNA"/>
</dbReference>
<organism evidence="4 5">
    <name type="scientific">Candidatus Scalindua brodae</name>
    <dbReference type="NCBI Taxonomy" id="237368"/>
    <lineage>
        <taxon>Bacteria</taxon>
        <taxon>Pseudomonadati</taxon>
        <taxon>Planctomycetota</taxon>
        <taxon>Candidatus Brocadiia</taxon>
        <taxon>Candidatus Brocadiales</taxon>
        <taxon>Candidatus Scalinduaceae</taxon>
        <taxon>Candidatus Scalindua</taxon>
    </lineage>
</organism>
<comment type="caution">
    <text evidence="4">The sequence shown here is derived from an EMBL/GenBank/DDBJ whole genome shotgun (WGS) entry which is preliminary data.</text>
</comment>
<evidence type="ECO:0000313" key="4">
    <source>
        <dbReference type="EMBL" id="KHE93126.1"/>
    </source>
</evidence>
<dbReference type="Proteomes" id="UP000030652">
    <property type="component" value="Unassembled WGS sequence"/>
</dbReference>
<dbReference type="SMART" id="SM00448">
    <property type="entry name" value="REC"/>
    <property type="match status" value="1"/>
</dbReference>
<feature type="modified residue" description="4-aspartylphosphate" evidence="2">
    <location>
        <position position="55"/>
    </location>
</feature>
<keyword evidence="1 2" id="KW-0597">Phosphoprotein</keyword>
<dbReference type="AlphaFoldDB" id="A0A0B0EM87"/>
<dbReference type="InterPro" id="IPR001789">
    <property type="entry name" value="Sig_transdc_resp-reg_receiver"/>
</dbReference>
<protein>
    <submittedName>
        <fullName evidence="4">Two-component response regulator</fullName>
    </submittedName>
</protein>